<keyword evidence="7" id="KW-1133">Transmembrane helix</keyword>
<evidence type="ECO:0000313" key="8">
    <source>
        <dbReference type="EMBL" id="KAH9820953.1"/>
    </source>
</evidence>
<dbReference type="PANTHER" id="PTHR31018:SF3">
    <property type="entry name" value="RECEPTOR PROTEIN-TYROSINE KINASE"/>
    <property type="match status" value="1"/>
</dbReference>
<dbReference type="OrthoDB" id="536881at2759"/>
<dbReference type="AlphaFoldDB" id="A0A9W7VZN8"/>
<dbReference type="PROSITE" id="PS51257">
    <property type="entry name" value="PROKAR_LIPOPROTEIN"/>
    <property type="match status" value="1"/>
</dbReference>
<name>A0A9W7VZN8_9PEZI</name>
<dbReference type="PANTHER" id="PTHR31018">
    <property type="entry name" value="SPORULATION-SPECIFIC PROTEIN-RELATED"/>
    <property type="match status" value="1"/>
</dbReference>
<keyword evidence="7" id="KW-0472">Membrane</keyword>
<feature type="compositionally biased region" description="Low complexity" evidence="6">
    <location>
        <begin position="360"/>
        <end position="373"/>
    </location>
</feature>
<dbReference type="GO" id="GO:0009986">
    <property type="term" value="C:cell surface"/>
    <property type="evidence" value="ECO:0007669"/>
    <property type="project" value="TreeGrafter"/>
</dbReference>
<dbReference type="SUPFAM" id="SSF52058">
    <property type="entry name" value="L domain-like"/>
    <property type="match status" value="2"/>
</dbReference>
<gene>
    <name evidence="8" type="ORF">Tdes44962_MAKER05043</name>
</gene>
<dbReference type="Gene3D" id="3.80.20.20">
    <property type="entry name" value="Receptor L-domain"/>
    <property type="match status" value="2"/>
</dbReference>
<keyword evidence="9" id="KW-1185">Reference proteome</keyword>
<organism evidence="8 9">
    <name type="scientific">Teratosphaeria destructans</name>
    <dbReference type="NCBI Taxonomy" id="418781"/>
    <lineage>
        <taxon>Eukaryota</taxon>
        <taxon>Fungi</taxon>
        <taxon>Dikarya</taxon>
        <taxon>Ascomycota</taxon>
        <taxon>Pezizomycotina</taxon>
        <taxon>Dothideomycetes</taxon>
        <taxon>Dothideomycetidae</taxon>
        <taxon>Mycosphaerellales</taxon>
        <taxon>Teratosphaeriaceae</taxon>
        <taxon>Teratosphaeria</taxon>
    </lineage>
</organism>
<keyword evidence="2" id="KW-0134">Cell wall</keyword>
<evidence type="ECO:0000256" key="6">
    <source>
        <dbReference type="SAM" id="MobiDB-lite"/>
    </source>
</evidence>
<evidence type="ECO:0000256" key="3">
    <source>
        <dbReference type="ARBA" id="ARBA00022525"/>
    </source>
</evidence>
<dbReference type="Proteomes" id="UP001138500">
    <property type="component" value="Unassembled WGS sequence"/>
</dbReference>
<dbReference type="EMBL" id="RIBY02002278">
    <property type="protein sequence ID" value="KAH9820953.1"/>
    <property type="molecule type" value="Genomic_DNA"/>
</dbReference>
<keyword evidence="4" id="KW-0732">Signal</keyword>
<keyword evidence="7" id="KW-0812">Transmembrane</keyword>
<feature type="region of interest" description="Disordered" evidence="6">
    <location>
        <begin position="353"/>
        <end position="373"/>
    </location>
</feature>
<sequence length="403" mass="41098">MAARYIVPALAVAGRAVAQSSSSSSCSVDGTTTIQNQGDASALSGCSTFSGNIAIATGTTNSISLDGIQRIQGSLIADNVTQLTSFSANDLATIDDDFTLSGLTILSTLSFPALTSVNSIDWTALPALQGLSFSAGVQQASSVSIQNTQLTSLDGINLQTVDSMIIANNPYLNDIDMQLGNVTQALTLEANGRNVTANFPNMEWAYNITFRNVSSVSTPSLASINGSYGMFANFFSSVAAPNLTSIGGSLSFVSNMDMTNLSFPELKTVGGGLQVANNTELGDIDFPALTTVSGALDFYGNFSTVELPQLSDVKGAFNLQSSEDISAACNHFKPLSGNNNVIKGTYTCAGKESTPGGTGTLSSGTNSGSGSGSSSTASSAASAMYISGATGVMGVIAAIFGML</sequence>
<dbReference type="GO" id="GO:0009277">
    <property type="term" value="C:fungal-type cell wall"/>
    <property type="evidence" value="ECO:0007669"/>
    <property type="project" value="TreeGrafter"/>
</dbReference>
<dbReference type="GO" id="GO:0005886">
    <property type="term" value="C:plasma membrane"/>
    <property type="evidence" value="ECO:0007669"/>
    <property type="project" value="TreeGrafter"/>
</dbReference>
<evidence type="ECO:0000256" key="5">
    <source>
        <dbReference type="ARBA" id="ARBA00023180"/>
    </source>
</evidence>
<dbReference type="GO" id="GO:0031505">
    <property type="term" value="P:fungal-type cell wall organization"/>
    <property type="evidence" value="ECO:0007669"/>
    <property type="project" value="TreeGrafter"/>
</dbReference>
<accession>A0A9W7VZN8</accession>
<dbReference type="Pfam" id="PF12454">
    <property type="entry name" value="Ecm33"/>
    <property type="match status" value="1"/>
</dbReference>
<evidence type="ECO:0000256" key="4">
    <source>
        <dbReference type="ARBA" id="ARBA00022729"/>
    </source>
</evidence>
<evidence type="ECO:0000256" key="2">
    <source>
        <dbReference type="ARBA" id="ARBA00022512"/>
    </source>
</evidence>
<dbReference type="InterPro" id="IPR051648">
    <property type="entry name" value="CWI-Assembly_Regulator"/>
</dbReference>
<reference evidence="8 9" key="2">
    <citation type="journal article" date="2021" name="Curr. Genet.">
        <title>Genetic response to nitrogen starvation in the aggressive Eucalyptus foliar pathogen Teratosphaeria destructans.</title>
        <authorList>
            <person name="Havenga M."/>
            <person name="Wingfield B.D."/>
            <person name="Wingfield M.J."/>
            <person name="Dreyer L.L."/>
            <person name="Roets F."/>
            <person name="Aylward J."/>
        </authorList>
    </citation>
    <scope>NUCLEOTIDE SEQUENCE [LARGE SCALE GENOMIC DNA]</scope>
    <source>
        <strain evidence="8">CMW44962</strain>
    </source>
</reference>
<reference evidence="8 9" key="1">
    <citation type="journal article" date="2018" name="IMA Fungus">
        <title>IMA Genome-F 10: Nine draft genome sequences of Claviceps purpurea s.lat., including C. arundinis, C. humidiphila, and C. cf. spartinae, pseudomolecules for the pitch canker pathogen Fusarium circinatum, draft genome of Davidsoniella eucalypti, Grosmannia galeiformis, Quambalaria eucalypti, and Teratosphaeria destructans.</title>
        <authorList>
            <person name="Wingfield B.D."/>
            <person name="Liu M."/>
            <person name="Nguyen H.D."/>
            <person name="Lane F.A."/>
            <person name="Morgan S.W."/>
            <person name="De Vos L."/>
            <person name="Wilken P.M."/>
            <person name="Duong T.A."/>
            <person name="Aylward J."/>
            <person name="Coetzee M.P."/>
            <person name="Dadej K."/>
            <person name="De Beer Z.W."/>
            <person name="Findlay W."/>
            <person name="Havenga M."/>
            <person name="Kolarik M."/>
            <person name="Menzies J.G."/>
            <person name="Naidoo K."/>
            <person name="Pochopski O."/>
            <person name="Shoukouhi P."/>
            <person name="Santana Q.C."/>
            <person name="Seifert K.A."/>
            <person name="Soal N."/>
            <person name="Steenkamp E.T."/>
            <person name="Tatham C.T."/>
            <person name="van der Nest M.A."/>
            <person name="Wingfield M.J."/>
        </authorList>
    </citation>
    <scope>NUCLEOTIDE SEQUENCE [LARGE SCALE GENOMIC DNA]</scope>
    <source>
        <strain evidence="8">CMW44962</strain>
    </source>
</reference>
<evidence type="ECO:0000313" key="9">
    <source>
        <dbReference type="Proteomes" id="UP001138500"/>
    </source>
</evidence>
<comment type="subcellular location">
    <subcellularLocation>
        <location evidence="1">Secreted</location>
        <location evidence="1">Cell wall</location>
    </subcellularLocation>
</comment>
<evidence type="ECO:0000256" key="1">
    <source>
        <dbReference type="ARBA" id="ARBA00004191"/>
    </source>
</evidence>
<keyword evidence="3" id="KW-0964">Secreted</keyword>
<keyword evidence="5" id="KW-0325">Glycoprotein</keyword>
<dbReference type="InterPro" id="IPR036941">
    <property type="entry name" value="Rcpt_L-dom_sf"/>
</dbReference>
<comment type="caution">
    <text evidence="8">The sequence shown here is derived from an EMBL/GenBank/DDBJ whole genome shotgun (WGS) entry which is preliminary data.</text>
</comment>
<protein>
    <submittedName>
        <fullName evidence="8">GPI-anchored cell wall organization protein</fullName>
    </submittedName>
</protein>
<feature type="transmembrane region" description="Helical" evidence="7">
    <location>
        <begin position="383"/>
        <end position="402"/>
    </location>
</feature>
<proteinExistence type="predicted"/>
<evidence type="ECO:0000256" key="7">
    <source>
        <dbReference type="SAM" id="Phobius"/>
    </source>
</evidence>